<dbReference type="InterPro" id="IPR027417">
    <property type="entry name" value="P-loop_NTPase"/>
</dbReference>
<keyword evidence="1" id="KW-0812">Transmembrane</keyword>
<dbReference type="Proteomes" id="UP000663855">
    <property type="component" value="Unassembled WGS sequence"/>
</dbReference>
<evidence type="ECO:0000313" key="4">
    <source>
        <dbReference type="Proteomes" id="UP000663834"/>
    </source>
</evidence>
<sequence>MSHIVAIHGAPGSGKSTLVRAVKEHLGNACLVIEEKVDDILSTPSTIDSDASWLQRTTAISASDNATQFMMEKISPSSVLISYFIVYLLFGSIWPLFIVFIVGFSICRICRWLVSHILSKMWLYNVDLFENCQKISNHRWVWRDRTCVDIYSYCILNQATAVPSNLPKIIMDQTRATTIAILLDHPRYIIESHLRERASSRTVSFSTRLTTRLILYFDLPIRSAIDGLKLLERWYSHLKTPVIKISQINNQLDHDPITNDIQWSAHSIEVLLKNIEQLIRKCEPSSSSNIDDPYILWQTARNSRLYR</sequence>
<dbReference type="SUPFAM" id="SSF52540">
    <property type="entry name" value="P-loop containing nucleoside triphosphate hydrolases"/>
    <property type="match status" value="2"/>
</dbReference>
<evidence type="ECO:0000256" key="1">
    <source>
        <dbReference type="SAM" id="Phobius"/>
    </source>
</evidence>
<evidence type="ECO:0000313" key="3">
    <source>
        <dbReference type="EMBL" id="CAF1572891.1"/>
    </source>
</evidence>
<keyword evidence="1" id="KW-0472">Membrane</keyword>
<dbReference type="EMBL" id="CAJNOV010001637">
    <property type="protein sequence ID" value="CAF1072276.1"/>
    <property type="molecule type" value="Genomic_DNA"/>
</dbReference>
<gene>
    <name evidence="2" type="ORF">CJN711_LOCUS5782</name>
    <name evidence="3" type="ORF">KQP761_LOCUS19359</name>
</gene>
<dbReference type="EMBL" id="CAJNOW010009889">
    <property type="protein sequence ID" value="CAF1572891.1"/>
    <property type="molecule type" value="Genomic_DNA"/>
</dbReference>
<organism evidence="3 4">
    <name type="scientific">Rotaria magnacalcarata</name>
    <dbReference type="NCBI Taxonomy" id="392030"/>
    <lineage>
        <taxon>Eukaryota</taxon>
        <taxon>Metazoa</taxon>
        <taxon>Spiralia</taxon>
        <taxon>Gnathifera</taxon>
        <taxon>Rotifera</taxon>
        <taxon>Eurotatoria</taxon>
        <taxon>Bdelloidea</taxon>
        <taxon>Philodinida</taxon>
        <taxon>Philodinidae</taxon>
        <taxon>Rotaria</taxon>
    </lineage>
</organism>
<accession>A0A815YM86</accession>
<dbReference type="Gene3D" id="3.40.50.300">
    <property type="entry name" value="P-loop containing nucleotide triphosphate hydrolases"/>
    <property type="match status" value="1"/>
</dbReference>
<comment type="caution">
    <text evidence="3">The sequence shown here is derived from an EMBL/GenBank/DDBJ whole genome shotgun (WGS) entry which is preliminary data.</text>
</comment>
<proteinExistence type="predicted"/>
<dbReference type="Proteomes" id="UP000663834">
    <property type="component" value="Unassembled WGS sequence"/>
</dbReference>
<keyword evidence="1" id="KW-1133">Transmembrane helix</keyword>
<evidence type="ECO:0000313" key="2">
    <source>
        <dbReference type="EMBL" id="CAF1072276.1"/>
    </source>
</evidence>
<name>A0A815YM86_9BILA</name>
<dbReference type="OrthoDB" id="9984498at2759"/>
<feature type="transmembrane region" description="Helical" evidence="1">
    <location>
        <begin position="80"/>
        <end position="106"/>
    </location>
</feature>
<reference evidence="3" key="1">
    <citation type="submission" date="2021-02" db="EMBL/GenBank/DDBJ databases">
        <authorList>
            <person name="Nowell W R."/>
        </authorList>
    </citation>
    <scope>NUCLEOTIDE SEQUENCE</scope>
</reference>
<dbReference type="AlphaFoldDB" id="A0A815YM86"/>
<protein>
    <submittedName>
        <fullName evidence="3">Uncharacterized protein</fullName>
    </submittedName>
</protein>